<feature type="transmembrane region" description="Helical" evidence="1">
    <location>
        <begin position="56"/>
        <end position="75"/>
    </location>
</feature>
<dbReference type="EMBL" id="LELK01000001">
    <property type="protein sequence ID" value="KMM39198.1"/>
    <property type="molecule type" value="Genomic_DNA"/>
</dbReference>
<dbReference type="InterPro" id="IPR025441">
    <property type="entry name" value="DUF4181"/>
</dbReference>
<keyword evidence="3" id="KW-1185">Reference proteome</keyword>
<protein>
    <recommendedName>
        <fullName evidence="4">DUF4181 domain-containing protein</fullName>
    </recommendedName>
</protein>
<dbReference type="AlphaFoldDB" id="A0A0J6D1N9"/>
<gene>
    <name evidence="2" type="ORF">AB986_08220</name>
</gene>
<evidence type="ECO:0008006" key="4">
    <source>
        <dbReference type="Google" id="ProtNLM"/>
    </source>
</evidence>
<feature type="transmembrane region" description="Helical" evidence="1">
    <location>
        <begin position="12"/>
        <end position="30"/>
    </location>
</feature>
<comment type="caution">
    <text evidence="2">The sequence shown here is derived from an EMBL/GenBank/DDBJ whole genome shotgun (WGS) entry which is preliminary data.</text>
</comment>
<proteinExistence type="predicted"/>
<evidence type="ECO:0000313" key="2">
    <source>
        <dbReference type="EMBL" id="KMM39198.1"/>
    </source>
</evidence>
<evidence type="ECO:0000256" key="1">
    <source>
        <dbReference type="SAM" id="Phobius"/>
    </source>
</evidence>
<organism evidence="2 3">
    <name type="scientific">Guptibacillus hwajinpoensis</name>
    <dbReference type="NCBI Taxonomy" id="208199"/>
    <lineage>
        <taxon>Bacteria</taxon>
        <taxon>Bacillati</taxon>
        <taxon>Bacillota</taxon>
        <taxon>Bacilli</taxon>
        <taxon>Bacillales</taxon>
        <taxon>Guptibacillaceae</taxon>
        <taxon>Guptibacillus</taxon>
    </lineage>
</organism>
<accession>A0A0J6D1N9</accession>
<name>A0A0J6D1N9_9BACL</name>
<feature type="transmembrane region" description="Helical" evidence="1">
    <location>
        <begin position="117"/>
        <end position="141"/>
    </location>
</feature>
<keyword evidence="1" id="KW-0812">Transmembrane</keyword>
<reference evidence="2" key="1">
    <citation type="submission" date="2015-06" db="EMBL/GenBank/DDBJ databases">
        <authorList>
            <person name="Liu B."/>
            <person name="Wang J."/>
            <person name="Zhu Y."/>
            <person name="Liu G."/>
            <person name="Chen Q."/>
            <person name="Zheng C."/>
            <person name="Che J."/>
            <person name="Ge C."/>
            <person name="Shi H."/>
            <person name="Pan Z."/>
            <person name="Liu X."/>
        </authorList>
    </citation>
    <scope>NUCLEOTIDE SEQUENCE [LARGE SCALE GENOMIC DNA]</scope>
    <source>
        <strain evidence="2">DSM 16346</strain>
    </source>
</reference>
<dbReference type="Proteomes" id="UP000035996">
    <property type="component" value="Unassembled WGS sequence"/>
</dbReference>
<keyword evidence="1" id="KW-0472">Membrane</keyword>
<dbReference type="OrthoDB" id="2428213at2"/>
<dbReference type="RefSeq" id="WP_048310368.1">
    <property type="nucleotide sequence ID" value="NZ_LELK01000001.1"/>
</dbReference>
<feature type="transmembrane region" description="Helical" evidence="1">
    <location>
        <begin position="87"/>
        <end position="105"/>
    </location>
</feature>
<evidence type="ECO:0000313" key="3">
    <source>
        <dbReference type="Proteomes" id="UP000035996"/>
    </source>
</evidence>
<dbReference type="Pfam" id="PF13789">
    <property type="entry name" value="DUF4181"/>
    <property type="match status" value="1"/>
</dbReference>
<keyword evidence="1" id="KW-1133">Transmembrane helix</keyword>
<sequence length="142" mass="17013">MYGIGPDFWLKLVLLIIILIVLNFTFSAVMRRWLKVEKRKFFSYNHLNKLHSKVDWSIRITFMAFIIIGAFYNVTRLPAESLWYLEAWFVLFIFLIDSESVQALFEWKYAINRRNYIYTLSQLSFYVIVVIALFSTGFLWLG</sequence>